<evidence type="ECO:0000259" key="1">
    <source>
        <dbReference type="Pfam" id="PF13966"/>
    </source>
</evidence>
<proteinExistence type="predicted"/>
<organism evidence="2 3">
    <name type="scientific">Iris pallida</name>
    <name type="common">Sweet iris</name>
    <dbReference type="NCBI Taxonomy" id="29817"/>
    <lineage>
        <taxon>Eukaryota</taxon>
        <taxon>Viridiplantae</taxon>
        <taxon>Streptophyta</taxon>
        <taxon>Embryophyta</taxon>
        <taxon>Tracheophyta</taxon>
        <taxon>Spermatophyta</taxon>
        <taxon>Magnoliopsida</taxon>
        <taxon>Liliopsida</taxon>
        <taxon>Asparagales</taxon>
        <taxon>Iridaceae</taxon>
        <taxon>Iridoideae</taxon>
        <taxon>Irideae</taxon>
        <taxon>Iris</taxon>
    </lineage>
</organism>
<protein>
    <recommendedName>
        <fullName evidence="1">Reverse transcriptase zinc-binding domain-containing protein</fullName>
    </recommendedName>
</protein>
<dbReference type="AlphaFoldDB" id="A0AAX6H9P8"/>
<feature type="domain" description="Reverse transcriptase zinc-binding" evidence="1">
    <location>
        <begin position="2"/>
        <end position="47"/>
    </location>
</feature>
<evidence type="ECO:0000313" key="2">
    <source>
        <dbReference type="EMBL" id="KAJ6837452.1"/>
    </source>
</evidence>
<dbReference type="EMBL" id="JANAVB010011397">
    <property type="protein sequence ID" value="KAJ6837452.1"/>
    <property type="molecule type" value="Genomic_DNA"/>
</dbReference>
<keyword evidence="3" id="KW-1185">Reference proteome</keyword>
<evidence type="ECO:0000313" key="3">
    <source>
        <dbReference type="Proteomes" id="UP001140949"/>
    </source>
</evidence>
<accession>A0AAX6H9P8</accession>
<reference evidence="2" key="2">
    <citation type="submission" date="2023-04" db="EMBL/GenBank/DDBJ databases">
        <authorList>
            <person name="Bruccoleri R.E."/>
            <person name="Oakeley E.J."/>
            <person name="Faust A.-M."/>
            <person name="Dessus-Babus S."/>
            <person name="Altorfer M."/>
            <person name="Burckhardt D."/>
            <person name="Oertli M."/>
            <person name="Naumann U."/>
            <person name="Petersen F."/>
            <person name="Wong J."/>
        </authorList>
    </citation>
    <scope>NUCLEOTIDE SEQUENCE</scope>
    <source>
        <strain evidence="2">GSM-AAB239-AS_SAM_17_03QT</strain>
        <tissue evidence="2">Leaf</tissue>
    </source>
</reference>
<gene>
    <name evidence="2" type="ORF">M6B38_120905</name>
</gene>
<dbReference type="InterPro" id="IPR026960">
    <property type="entry name" value="RVT-Znf"/>
</dbReference>
<dbReference type="Proteomes" id="UP001140949">
    <property type="component" value="Unassembled WGS sequence"/>
</dbReference>
<sequence length="139" mass="15762">MRMKLPTDDMLRGFGTAIASKCHCCPDPESESVGHILSSGRAAKEVWLHFQVVCEITFDEGVLSSHLFAWGDQSDSMASAFIVSSIIWVLWKNRNRYRYERTSMSALLLVKEAMRQFAKAWRSRPGQPGLRLGSRILEL</sequence>
<dbReference type="Pfam" id="PF13966">
    <property type="entry name" value="zf-RVT"/>
    <property type="match status" value="1"/>
</dbReference>
<reference evidence="2" key="1">
    <citation type="journal article" date="2023" name="GigaByte">
        <title>Genome assembly of the bearded iris, Iris pallida Lam.</title>
        <authorList>
            <person name="Bruccoleri R.E."/>
            <person name="Oakeley E.J."/>
            <person name="Faust A.M.E."/>
            <person name="Altorfer M."/>
            <person name="Dessus-Babus S."/>
            <person name="Burckhardt D."/>
            <person name="Oertli M."/>
            <person name="Naumann U."/>
            <person name="Petersen F."/>
            <person name="Wong J."/>
        </authorList>
    </citation>
    <scope>NUCLEOTIDE SEQUENCE</scope>
    <source>
        <strain evidence="2">GSM-AAB239-AS_SAM_17_03QT</strain>
    </source>
</reference>
<name>A0AAX6H9P8_IRIPA</name>
<comment type="caution">
    <text evidence="2">The sequence shown here is derived from an EMBL/GenBank/DDBJ whole genome shotgun (WGS) entry which is preliminary data.</text>
</comment>